<comment type="caution">
    <text evidence="1">The sequence shown here is derived from an EMBL/GenBank/DDBJ whole genome shotgun (WGS) entry which is preliminary data.</text>
</comment>
<protein>
    <submittedName>
        <fullName evidence="1">Uncharacterized protein</fullName>
    </submittedName>
</protein>
<dbReference type="Proteomes" id="UP001219525">
    <property type="component" value="Unassembled WGS sequence"/>
</dbReference>
<organism evidence="1 2">
    <name type="scientific">Mycena pura</name>
    <dbReference type="NCBI Taxonomy" id="153505"/>
    <lineage>
        <taxon>Eukaryota</taxon>
        <taxon>Fungi</taxon>
        <taxon>Dikarya</taxon>
        <taxon>Basidiomycota</taxon>
        <taxon>Agaricomycotina</taxon>
        <taxon>Agaricomycetes</taxon>
        <taxon>Agaricomycetidae</taxon>
        <taxon>Agaricales</taxon>
        <taxon>Marasmiineae</taxon>
        <taxon>Mycenaceae</taxon>
        <taxon>Mycena</taxon>
    </lineage>
</organism>
<reference evidence="1" key="1">
    <citation type="submission" date="2023-03" db="EMBL/GenBank/DDBJ databases">
        <title>Massive genome expansion in bonnet fungi (Mycena s.s.) driven by repeated elements and novel gene families across ecological guilds.</title>
        <authorList>
            <consortium name="Lawrence Berkeley National Laboratory"/>
            <person name="Harder C.B."/>
            <person name="Miyauchi S."/>
            <person name="Viragh M."/>
            <person name="Kuo A."/>
            <person name="Thoen E."/>
            <person name="Andreopoulos B."/>
            <person name="Lu D."/>
            <person name="Skrede I."/>
            <person name="Drula E."/>
            <person name="Henrissat B."/>
            <person name="Morin E."/>
            <person name="Kohler A."/>
            <person name="Barry K."/>
            <person name="LaButti K."/>
            <person name="Morin E."/>
            <person name="Salamov A."/>
            <person name="Lipzen A."/>
            <person name="Mereny Z."/>
            <person name="Hegedus B."/>
            <person name="Baldrian P."/>
            <person name="Stursova M."/>
            <person name="Weitz H."/>
            <person name="Taylor A."/>
            <person name="Grigoriev I.V."/>
            <person name="Nagy L.G."/>
            <person name="Martin F."/>
            <person name="Kauserud H."/>
        </authorList>
    </citation>
    <scope>NUCLEOTIDE SEQUENCE</scope>
    <source>
        <strain evidence="1">9144</strain>
    </source>
</reference>
<evidence type="ECO:0000313" key="2">
    <source>
        <dbReference type="Proteomes" id="UP001219525"/>
    </source>
</evidence>
<name>A0AAD6VQ32_9AGAR</name>
<gene>
    <name evidence="1" type="ORF">GGX14DRAFT_592455</name>
</gene>
<accession>A0AAD6VQ32</accession>
<keyword evidence="2" id="KW-1185">Reference proteome</keyword>
<dbReference type="AlphaFoldDB" id="A0AAD6VQ32"/>
<dbReference type="EMBL" id="JARJCW010000011">
    <property type="protein sequence ID" value="KAJ7219496.1"/>
    <property type="molecule type" value="Genomic_DNA"/>
</dbReference>
<sequence length="537" mass="58994">MSVAVDIVPLAKSLDMYGEPSSHSAFSLSGHVSISLSSLYSVFERRRAARVLLQSVLLTFDGQSEVITNALGYSPLRLCSISRELLSSGPLELTNAGQEDDDEPAQWNIVFDLPIPGWLPASHDFAPGDLGASTQYFLHAVVKFVVLEDLDSTSWSLTSLYSSFRSRAKTLKACQTVTLRRFVEPPTDEPTTPTCFVNYLLSPPTQTLDTGLSTLPQILSKIQVVVSVPKYVDVCDSSLSFTLRLRTKDLEEADCKRLQVTKFAVDVAQEERCRRVTNPTEFRTRYPIAPAELQPPNKCLLNRHAVADMYEMGMYISPPENAARMLASSSMLPAGESGVYRLTGDTHIFAEDTAKDSATWYTLETLIPFTHDLRSTEGGNDWEGARTVRPSTTGPLYEVAHVLKLSVTCIYTVPDSDESVSSDLVFHVPLTFGRVAPPLPPRDLLPALVTMLHLPDGAFPPMSALLPDGAGLPVYSQLFDDEGNRKVDDTPLPLYTPRGHTSSDAHVDAHIDAPMNLLPPFNVNEKQHPVESDAPSF</sequence>
<evidence type="ECO:0000313" key="1">
    <source>
        <dbReference type="EMBL" id="KAJ7219496.1"/>
    </source>
</evidence>
<proteinExistence type="predicted"/>